<proteinExistence type="predicted"/>
<reference evidence="1 2" key="1">
    <citation type="journal article" date="2014" name="Int. J. Syst. Evol. Microbiol.">
        <title>Complete genome sequence of Corynebacterium casei LMG S-19264T (=DSM 44701T), isolated from a smear-ripened cheese.</title>
        <authorList>
            <consortium name="US DOE Joint Genome Institute (JGI-PGF)"/>
            <person name="Walter F."/>
            <person name="Albersmeier A."/>
            <person name="Kalinowski J."/>
            <person name="Ruckert C."/>
        </authorList>
    </citation>
    <scope>NUCLEOTIDE SEQUENCE [LARGE SCALE GENOMIC DNA]</scope>
    <source>
        <strain evidence="1 2">KCTC 23968</strain>
    </source>
</reference>
<protein>
    <submittedName>
        <fullName evidence="1">Uncharacterized protein</fullName>
    </submittedName>
</protein>
<organism evidence="1 2">
    <name type="scientific">Litorimonas cladophorae</name>
    <dbReference type="NCBI Taxonomy" id="1220491"/>
    <lineage>
        <taxon>Bacteria</taxon>
        <taxon>Pseudomonadati</taxon>
        <taxon>Pseudomonadota</taxon>
        <taxon>Alphaproteobacteria</taxon>
        <taxon>Maricaulales</taxon>
        <taxon>Robiginitomaculaceae</taxon>
    </lineage>
</organism>
<name>A0A918KS00_9PROT</name>
<accession>A0A918KS00</accession>
<dbReference type="AlphaFoldDB" id="A0A918KS00"/>
<dbReference type="Proteomes" id="UP000600865">
    <property type="component" value="Unassembled WGS sequence"/>
</dbReference>
<evidence type="ECO:0000313" key="2">
    <source>
        <dbReference type="Proteomes" id="UP000600865"/>
    </source>
</evidence>
<gene>
    <name evidence="1" type="ORF">GCM10011309_24620</name>
</gene>
<keyword evidence="2" id="KW-1185">Reference proteome</keyword>
<evidence type="ECO:0000313" key="1">
    <source>
        <dbReference type="EMBL" id="GGX73617.1"/>
    </source>
</evidence>
<comment type="caution">
    <text evidence="1">The sequence shown here is derived from an EMBL/GenBank/DDBJ whole genome shotgun (WGS) entry which is preliminary data.</text>
</comment>
<dbReference type="EMBL" id="BMYV01000003">
    <property type="protein sequence ID" value="GGX73617.1"/>
    <property type="molecule type" value="Genomic_DNA"/>
</dbReference>
<sequence length="63" mass="7265">MTWEYRLIKVNGAFGVYEVYYEDGKVVSYSQRPASPRGEDIEAIKEDFKRYSAALDKPAIEVD</sequence>